<comment type="caution">
    <text evidence="2">The sequence shown here is derived from an EMBL/GenBank/DDBJ whole genome shotgun (WGS) entry which is preliminary data.</text>
</comment>
<proteinExistence type="predicted"/>
<name>A0A8H7FAZ3_AGABI</name>
<dbReference type="OMA" id="YQKKHDR"/>
<dbReference type="Proteomes" id="UP000629468">
    <property type="component" value="Unassembled WGS sequence"/>
</dbReference>
<reference evidence="2 3" key="1">
    <citation type="journal article" name="Sci. Rep.">
        <title>Telomere-to-telomere assembled and centromere annotated genomes of the two main subspecies of the button mushroom Agaricus bisporus reveal especially polymorphic chromosome ends.</title>
        <authorList>
            <person name="Sonnenberg A.S.M."/>
            <person name="Sedaghat-Telgerd N."/>
            <person name="Lavrijssen B."/>
            <person name="Ohm R.A."/>
            <person name="Hendrickx P.M."/>
            <person name="Scholtmeijer K."/>
            <person name="Baars J.J.P."/>
            <person name="van Peer A."/>
        </authorList>
    </citation>
    <scope>NUCLEOTIDE SEQUENCE [LARGE SCALE GENOMIC DNA]</scope>
    <source>
        <strain evidence="2 3">H119_p4</strain>
    </source>
</reference>
<protein>
    <submittedName>
        <fullName evidence="2">Uncharacterized protein</fullName>
    </submittedName>
</protein>
<gene>
    <name evidence="2" type="ORF">Agabi119p4_607</name>
</gene>
<feature type="compositionally biased region" description="Basic and acidic residues" evidence="1">
    <location>
        <begin position="652"/>
        <end position="661"/>
    </location>
</feature>
<feature type="compositionally biased region" description="Basic and acidic residues" evidence="1">
    <location>
        <begin position="405"/>
        <end position="427"/>
    </location>
</feature>
<organism evidence="2 3">
    <name type="scientific">Agaricus bisporus var. burnettii</name>
    <dbReference type="NCBI Taxonomy" id="192524"/>
    <lineage>
        <taxon>Eukaryota</taxon>
        <taxon>Fungi</taxon>
        <taxon>Dikarya</taxon>
        <taxon>Basidiomycota</taxon>
        <taxon>Agaricomycotina</taxon>
        <taxon>Agaricomycetes</taxon>
        <taxon>Agaricomycetidae</taxon>
        <taxon>Agaricales</taxon>
        <taxon>Agaricineae</taxon>
        <taxon>Agaricaceae</taxon>
        <taxon>Agaricus</taxon>
    </lineage>
</organism>
<feature type="region of interest" description="Disordered" evidence="1">
    <location>
        <begin position="391"/>
        <end position="463"/>
    </location>
</feature>
<feature type="compositionally biased region" description="Pro residues" evidence="1">
    <location>
        <begin position="573"/>
        <end position="590"/>
    </location>
</feature>
<feature type="region of interest" description="Disordered" evidence="1">
    <location>
        <begin position="567"/>
        <end position="669"/>
    </location>
</feature>
<evidence type="ECO:0000313" key="3">
    <source>
        <dbReference type="Proteomes" id="UP000629468"/>
    </source>
</evidence>
<feature type="compositionally biased region" description="Polar residues" evidence="1">
    <location>
        <begin position="10"/>
        <end position="25"/>
    </location>
</feature>
<evidence type="ECO:0000313" key="2">
    <source>
        <dbReference type="EMBL" id="KAF7784442.1"/>
    </source>
</evidence>
<feature type="compositionally biased region" description="Basic and acidic residues" evidence="1">
    <location>
        <begin position="594"/>
        <end position="606"/>
    </location>
</feature>
<sequence>MADTHPPPTYSQEDSVTVASVPSQSDASLPYGPEILISPTVDALNFQNGYLGAEGERAAIEGEVQIKGIERDEWSKLTISLRTYESAYEQEIELNSNEIVLQTRRAGELFSTTSSFSIPLPPDTPQSIQTPHSSLAHILTAALHPVDSLVPTVSRSIIVYTRRYTSHSHTLPISPETHVLTEPTRVEVQLPRSSFKVGESVPVYLTIPPPSKDIVVDKGLRLRNTRVEMIRDIEVKRKTTNEMDWESEQDLAHYSEECVGTSNNNAGGRDIGLVIPASSAKAPQSASSSTSHKQVIARTGASCRFHSSRPIRFKFILHPPSTLWSPALTQSSLPGNDFAEDGYDADTASITQNTLLHSVTFYLQVYVSFLDTKQQSERTSTLTIPITILPPPARLPQTSQTLDEAYSKKHDRPPAKTNRYDDVDRAVPHYSEGEAGPSMVSNGAPPPFEERDAPPPFSSSAMEASTSTHLPTFLESEREVLLPDSSLTSLEHASTSSFDIEGEGRLFGFRTDDQFDGHSEDVRGVMSPPPSMEMAAGDTDLTVLTELREPSQAIEALNLVLDQHEEALATEENPPPPPPAMDDPSDPPPSIDDSTFRRPDDLEQRSRSRSPPHIHTYHEEAPVLTSPPGLPSPENSQTATPGHAPPPYLNTEVHHDQEHVNRPPPYYMD</sequence>
<feature type="region of interest" description="Disordered" evidence="1">
    <location>
        <begin position="1"/>
        <end position="25"/>
    </location>
</feature>
<feature type="region of interest" description="Disordered" evidence="1">
    <location>
        <begin position="512"/>
        <end position="534"/>
    </location>
</feature>
<dbReference type="AlphaFoldDB" id="A0A8H7FAZ3"/>
<dbReference type="EMBL" id="JABXXO010000001">
    <property type="protein sequence ID" value="KAF7784442.1"/>
    <property type="molecule type" value="Genomic_DNA"/>
</dbReference>
<accession>A0A8H7FAZ3</accession>
<feature type="compositionally biased region" description="Basic and acidic residues" evidence="1">
    <location>
        <begin position="512"/>
        <end position="523"/>
    </location>
</feature>
<evidence type="ECO:0000256" key="1">
    <source>
        <dbReference type="SAM" id="MobiDB-lite"/>
    </source>
</evidence>